<accession>A0A0T7FM91</accession>
<dbReference type="PROSITE" id="PS00061">
    <property type="entry name" value="ADH_SHORT"/>
    <property type="match status" value="1"/>
</dbReference>
<keyword evidence="2" id="KW-0521">NADP</keyword>
<dbReference type="InterPro" id="IPR045313">
    <property type="entry name" value="CBR1-like"/>
</dbReference>
<dbReference type="Pfam" id="PF00106">
    <property type="entry name" value="adh_short"/>
    <property type="match status" value="1"/>
</dbReference>
<dbReference type="OrthoDB" id="9785826at2"/>
<gene>
    <name evidence="5" type="ORF">NGAL_HAMBI1145_31870</name>
</gene>
<evidence type="ECO:0000313" key="5">
    <source>
        <dbReference type="EMBL" id="CDZ36103.1"/>
    </source>
</evidence>
<dbReference type="Proteomes" id="UP000046176">
    <property type="component" value="Unassembled WGS sequence"/>
</dbReference>
<dbReference type="InterPro" id="IPR036291">
    <property type="entry name" value="NAD(P)-bd_dom_sf"/>
</dbReference>
<evidence type="ECO:0000256" key="1">
    <source>
        <dbReference type="ARBA" id="ARBA00006484"/>
    </source>
</evidence>
<dbReference type="EMBL" id="CCRH01000008">
    <property type="protein sequence ID" value="CDZ36103.1"/>
    <property type="molecule type" value="Genomic_DNA"/>
</dbReference>
<dbReference type="PRINTS" id="PR00080">
    <property type="entry name" value="SDRFAMILY"/>
</dbReference>
<dbReference type="GO" id="GO:0016616">
    <property type="term" value="F:oxidoreductase activity, acting on the CH-OH group of donors, NAD or NADP as acceptor"/>
    <property type="evidence" value="ECO:0007669"/>
    <property type="project" value="InterPro"/>
</dbReference>
<dbReference type="PANTHER" id="PTHR43490:SF99">
    <property type="entry name" value="SHORT-CHAIN DEHYDROGENASE_REDUCTASE"/>
    <property type="match status" value="1"/>
</dbReference>
<evidence type="ECO:0000256" key="4">
    <source>
        <dbReference type="RuleBase" id="RU000363"/>
    </source>
</evidence>
<evidence type="ECO:0000256" key="3">
    <source>
        <dbReference type="ARBA" id="ARBA00023002"/>
    </source>
</evidence>
<comment type="similarity">
    <text evidence="1 4">Belongs to the short-chain dehydrogenases/reductases (SDR) family.</text>
</comment>
<keyword evidence="3" id="KW-0560">Oxidoreductase</keyword>
<dbReference type="InterPro" id="IPR020904">
    <property type="entry name" value="Sc_DH/Rdtase_CS"/>
</dbReference>
<protein>
    <submittedName>
        <fullName evidence="5">Short chain dehydrogenase</fullName>
    </submittedName>
</protein>
<sequence length="242" mass="25945">MTKQKTALVTGANRSIGFEIARRLATEGYRVWLGSRDVGRGEEAAQKLRYQGLDAHVLQLDVTSDESVTSAITELSRQTDHLDALVNNAGIADSFTHQPFEEPIEVVKAVYEVNTFGPIRITQAALPLLKASGAGRVVMLSSELGSLQALLDPVNQFYEINALGYNSSKTALNAVTVSFAKAAAPFGIKVNAADPGYTKTDMNGHSGYRTVEQAAEAPVRLATLGPDGPTAGYFFDAQTLPW</sequence>
<dbReference type="Gene3D" id="3.40.50.720">
    <property type="entry name" value="NAD(P)-binding Rossmann-like Domain"/>
    <property type="match status" value="1"/>
</dbReference>
<reference evidence="5 6" key="1">
    <citation type="submission" date="2014-08" db="EMBL/GenBank/DDBJ databases">
        <authorList>
            <person name="Chen Y.-H."/>
        </authorList>
    </citation>
    <scope>NUCLEOTIDE SEQUENCE [LARGE SCALE GENOMIC DNA]</scope>
</reference>
<dbReference type="PANTHER" id="PTHR43490">
    <property type="entry name" value="(+)-NEOMENTHOL DEHYDROGENASE"/>
    <property type="match status" value="1"/>
</dbReference>
<dbReference type="CDD" id="cd05324">
    <property type="entry name" value="carb_red_PTCR-like_SDR_c"/>
    <property type="match status" value="1"/>
</dbReference>
<dbReference type="PRINTS" id="PR00081">
    <property type="entry name" value="GDHRDH"/>
</dbReference>
<organism evidence="5 6">
    <name type="scientific">Neorhizobium galegae bv. officinalis</name>
    <dbReference type="NCBI Taxonomy" id="323656"/>
    <lineage>
        <taxon>Bacteria</taxon>
        <taxon>Pseudomonadati</taxon>
        <taxon>Pseudomonadota</taxon>
        <taxon>Alphaproteobacteria</taxon>
        <taxon>Hyphomicrobiales</taxon>
        <taxon>Rhizobiaceae</taxon>
        <taxon>Rhizobium/Agrobacterium group</taxon>
        <taxon>Neorhizobium</taxon>
    </lineage>
</organism>
<dbReference type="RefSeq" id="WP_046667295.1">
    <property type="nucleotide sequence ID" value="NZ_CCRH01000008.1"/>
</dbReference>
<proteinExistence type="inferred from homology"/>
<evidence type="ECO:0000256" key="2">
    <source>
        <dbReference type="ARBA" id="ARBA00022857"/>
    </source>
</evidence>
<dbReference type="SUPFAM" id="SSF51735">
    <property type="entry name" value="NAD(P)-binding Rossmann-fold domains"/>
    <property type="match status" value="1"/>
</dbReference>
<evidence type="ECO:0000313" key="6">
    <source>
        <dbReference type="Proteomes" id="UP000046176"/>
    </source>
</evidence>
<name>A0A0T7FM91_NEOGA</name>
<dbReference type="AlphaFoldDB" id="A0A0T7FM91"/>
<dbReference type="InterPro" id="IPR002347">
    <property type="entry name" value="SDR_fam"/>
</dbReference>